<evidence type="ECO:0000259" key="2">
    <source>
        <dbReference type="Pfam" id="PF18203"/>
    </source>
</evidence>
<name>A0A1H0WV98_9BURK</name>
<evidence type="ECO:0000313" key="3">
    <source>
        <dbReference type="EMBL" id="SDP94146.1"/>
    </source>
</evidence>
<protein>
    <submittedName>
        <fullName evidence="3">IPTL-CTERM protein sorting domain-containing protein</fullName>
    </submittedName>
</protein>
<keyword evidence="4" id="KW-1185">Reference proteome</keyword>
<dbReference type="Pfam" id="PF18203">
    <property type="entry name" value="IPTL-CTERM"/>
    <property type="match status" value="1"/>
</dbReference>
<organism evidence="3 4">
    <name type="scientific">Paracidovorax cattleyae</name>
    <dbReference type="NCBI Taxonomy" id="80868"/>
    <lineage>
        <taxon>Bacteria</taxon>
        <taxon>Pseudomonadati</taxon>
        <taxon>Pseudomonadota</taxon>
        <taxon>Betaproteobacteria</taxon>
        <taxon>Burkholderiales</taxon>
        <taxon>Comamonadaceae</taxon>
        <taxon>Paracidovorax</taxon>
    </lineage>
</organism>
<dbReference type="Proteomes" id="UP000199317">
    <property type="component" value="Unassembled WGS sequence"/>
</dbReference>
<gene>
    <name evidence="3" type="ORF">SAMN04489708_1592</name>
</gene>
<evidence type="ECO:0000313" key="4">
    <source>
        <dbReference type="Proteomes" id="UP000199317"/>
    </source>
</evidence>
<dbReference type="EMBL" id="FNJL01000059">
    <property type="protein sequence ID" value="SDP94146.1"/>
    <property type="molecule type" value="Genomic_DNA"/>
</dbReference>
<accession>A0A1H0WV98</accession>
<dbReference type="InterPro" id="IPR026442">
    <property type="entry name" value="IPTL_CTERM"/>
</dbReference>
<reference evidence="4" key="1">
    <citation type="submission" date="2016-10" db="EMBL/GenBank/DDBJ databases">
        <authorList>
            <person name="Varghese N."/>
            <person name="Submissions S."/>
        </authorList>
    </citation>
    <scope>NUCLEOTIDE SEQUENCE [LARGE SCALE GENOMIC DNA]</scope>
    <source>
        <strain evidence="4">DSM 17101</strain>
    </source>
</reference>
<keyword evidence="1" id="KW-0472">Membrane</keyword>
<sequence length="254" mass="26445">MRMARGITLSLLWMAGLAHSANVLIVSSGMLGQTVQNLTGVQANLGNAVTVLPSSQLPASLSAYQQVWDLGYNQSIGGTYRDQLAYYVQNGGNLFLMGENPGAAPTRNPAIVGFLNSLGAGSVVINGYGPGNETLASWFLLNNRMTAVTFSGSGTFAAVGNGRCISSGCTAADWPRGSLTNAPQGKVISVLDTNFLDAGYLQSAFVANLVENFNAAGTQPLQTSIPTLSRWGVGMTAILVAAVGFAAARRRRGH</sequence>
<feature type="domain" description="IPTL-CTERM protein sorting" evidence="2">
    <location>
        <begin position="223"/>
        <end position="250"/>
    </location>
</feature>
<dbReference type="NCBIfam" id="TIGR04174">
    <property type="entry name" value="IPTL_CTERM"/>
    <property type="match status" value="1"/>
</dbReference>
<dbReference type="RefSeq" id="WP_167361345.1">
    <property type="nucleotide sequence ID" value="NZ_FNJL01000059.1"/>
</dbReference>
<keyword evidence="1" id="KW-0812">Transmembrane</keyword>
<proteinExistence type="predicted"/>
<dbReference type="AlphaFoldDB" id="A0A1H0WV98"/>
<feature type="transmembrane region" description="Helical" evidence="1">
    <location>
        <begin position="228"/>
        <end position="248"/>
    </location>
</feature>
<evidence type="ECO:0000256" key="1">
    <source>
        <dbReference type="SAM" id="Phobius"/>
    </source>
</evidence>
<keyword evidence="1" id="KW-1133">Transmembrane helix</keyword>